<name>A0A6J6I773_9ZZZZ</name>
<protein>
    <submittedName>
        <fullName evidence="1">Unannotated protein</fullName>
    </submittedName>
</protein>
<evidence type="ECO:0000313" key="1">
    <source>
        <dbReference type="EMBL" id="CAB4620403.1"/>
    </source>
</evidence>
<dbReference type="EMBL" id="CAEZUP010000096">
    <property type="protein sequence ID" value="CAB4620403.1"/>
    <property type="molecule type" value="Genomic_DNA"/>
</dbReference>
<accession>A0A6J6I773</accession>
<reference evidence="1" key="1">
    <citation type="submission" date="2020-05" db="EMBL/GenBank/DDBJ databases">
        <authorList>
            <person name="Chiriac C."/>
            <person name="Salcher M."/>
            <person name="Ghai R."/>
            <person name="Kavagutti S V."/>
        </authorList>
    </citation>
    <scope>NUCLEOTIDE SEQUENCE</scope>
</reference>
<sequence>MVEGERIADCTTPENARLLHQIRDTTVRITDSVGGGLGYGNMQPIVVGAFPELGLDAESSFM</sequence>
<proteinExistence type="predicted"/>
<organism evidence="1">
    <name type="scientific">freshwater metagenome</name>
    <dbReference type="NCBI Taxonomy" id="449393"/>
    <lineage>
        <taxon>unclassified sequences</taxon>
        <taxon>metagenomes</taxon>
        <taxon>ecological metagenomes</taxon>
    </lineage>
</organism>
<dbReference type="AlphaFoldDB" id="A0A6J6I773"/>
<gene>
    <name evidence="1" type="ORF">UFOPK1835_01735</name>
</gene>